<evidence type="ECO:0000256" key="5">
    <source>
        <dbReference type="ARBA" id="ARBA00022801"/>
    </source>
</evidence>
<sequence length="1083" mass="117979">MPPASYRLVRRVGPARAVPPVLDERQRRVVEHAGGPMLVLAGPGTGKTTTIVEAVVDRIERRGVDPERVLVLTFSRKAAGELRERITGRLRRTTRTPLALTFHSYAYALLRRDAVLNEEPPPRLLSGPEQLLEVRRLLEGELADGARDWPERLRPALATRGFAEELRDFALRAAERGYLPEDLVTVGRTQARDDWTAIGRFMERYAERFAVDPVQTYDYAELIHMAAGLLAADEDALHRERDAYDAVFVDEYQDTDPAQEALLSRLAGEGRDLVVVGDPDQSIYGFRGADVRGILEFPARFPTIDGDPAPVVALRDCRRMGPEVLEASRRIARRLPAGVPAAEHRALRPVEPPEAAGDAIGDEVRAVIADSESQESALVADELRRAHLLDGVPWSRMAVLVRSAVRQVPMLRRALAQAGVPVVVAGDEVPLIAEPAVRPLLVLLRAALKKGYLDELIVEDLLTGPLGGADALGMRRLKRALRDLEDLSGGHRSLSELLVAAVDDPRELVPVHEKVRAPAERIARLIELARESAQGGGTAEDVLWAVWRESGLADELLEQSVRGGTRGAAADRDLDAVVALFDHAARFVDRLPQAGPELFVDTVASQEIAGDTLAEQAPQGEAVRILTAHRSKGLEWDVVVVAGVQEGVWPDLRLRGSLLGIEELVELSAGSELEREAQAHAEALARAGGRDGGGSAAAAGASMSAKMMDEERRLFYVAVTRARHRLVVTAVGGDDSEERPSRFLNELLPGAIERSQLDEKTRWLSLPALVADLRSVAGDPSRPEPMRRAAAGHLARLARAGVRGARPENWYAITALSDSGPAFGEDEQITISPSQVEAFTTCGLRWLLASAVGAQEGGPNEFATMGKVVHAVAEMAGADDGVTEVDLARRLDDIWTDLEFRSSWYSEKQREQATAMVDRFLGWHRDNPNEVVALEESFKVDLGRVVIKGRIDRAERDEHGRAVIIDIKTSSTAVPKDDLARHPQLGVYQYAVMLGAFERHGLIEPGGAKLIQVGKAAFTAKAREQEQPPPGDDADPEWPKKLVEVVATGMASDVFQARANDKCRTCPVRSCCPVHDEGGQVGP</sequence>
<comment type="catalytic activity">
    <reaction evidence="14">
        <text>ATP + H2O = ADP + phosphate + H(+)</text>
        <dbReference type="Rhea" id="RHEA:13065"/>
        <dbReference type="ChEBI" id="CHEBI:15377"/>
        <dbReference type="ChEBI" id="CHEBI:15378"/>
        <dbReference type="ChEBI" id="CHEBI:30616"/>
        <dbReference type="ChEBI" id="CHEBI:43474"/>
        <dbReference type="ChEBI" id="CHEBI:456216"/>
        <dbReference type="EC" id="5.6.2.4"/>
    </reaction>
</comment>
<dbReference type="InterPro" id="IPR038726">
    <property type="entry name" value="PDDEXK_AddAB-type"/>
</dbReference>
<dbReference type="InterPro" id="IPR013986">
    <property type="entry name" value="DExx_box_DNA_helicase_dom_sf"/>
</dbReference>
<keyword evidence="8 15" id="KW-0067">ATP-binding</keyword>
<keyword evidence="11" id="KW-0413">Isomerase</keyword>
<feature type="domain" description="UvrD-like helicase C-terminal" evidence="17">
    <location>
        <begin position="322"/>
        <end position="633"/>
    </location>
</feature>
<evidence type="ECO:0000256" key="12">
    <source>
        <dbReference type="ARBA" id="ARBA00034617"/>
    </source>
</evidence>
<keyword evidence="3 15" id="KW-0547">Nucleotide-binding</keyword>
<keyword evidence="6 15" id="KW-0347">Helicase</keyword>
<dbReference type="EC" id="5.6.2.4" evidence="13"/>
<evidence type="ECO:0000256" key="7">
    <source>
        <dbReference type="ARBA" id="ARBA00022839"/>
    </source>
</evidence>
<dbReference type="PANTHER" id="PTHR11070:SF59">
    <property type="entry name" value="DNA 3'-5' HELICASE"/>
    <property type="match status" value="1"/>
</dbReference>
<proteinExistence type="inferred from homology"/>
<evidence type="ECO:0000256" key="2">
    <source>
        <dbReference type="ARBA" id="ARBA00022722"/>
    </source>
</evidence>
<dbReference type="Gene3D" id="3.40.50.300">
    <property type="entry name" value="P-loop containing nucleotide triphosphate hydrolases"/>
    <property type="match status" value="2"/>
</dbReference>
<evidence type="ECO:0000256" key="10">
    <source>
        <dbReference type="ARBA" id="ARBA00023204"/>
    </source>
</evidence>
<evidence type="ECO:0000313" key="18">
    <source>
        <dbReference type="EMBL" id="GAA2419906.1"/>
    </source>
</evidence>
<evidence type="ECO:0000256" key="1">
    <source>
        <dbReference type="ARBA" id="ARBA00009922"/>
    </source>
</evidence>
<evidence type="ECO:0000256" key="4">
    <source>
        <dbReference type="ARBA" id="ARBA00022763"/>
    </source>
</evidence>
<dbReference type="Pfam" id="PF00580">
    <property type="entry name" value="UvrD-helicase"/>
    <property type="match status" value="1"/>
</dbReference>
<evidence type="ECO:0000256" key="13">
    <source>
        <dbReference type="ARBA" id="ARBA00034808"/>
    </source>
</evidence>
<comment type="catalytic activity">
    <reaction evidence="12">
        <text>Couples ATP hydrolysis with the unwinding of duplex DNA by translocating in the 3'-5' direction.</text>
        <dbReference type="EC" id="5.6.2.4"/>
    </reaction>
</comment>
<evidence type="ECO:0000256" key="9">
    <source>
        <dbReference type="ARBA" id="ARBA00023125"/>
    </source>
</evidence>
<keyword evidence="9" id="KW-0238">DNA-binding</keyword>
<dbReference type="InterPro" id="IPR014016">
    <property type="entry name" value="UvrD-like_ATP-bd"/>
</dbReference>
<dbReference type="SUPFAM" id="SSF52540">
    <property type="entry name" value="P-loop containing nucleoside triphosphate hydrolases"/>
    <property type="match status" value="1"/>
</dbReference>
<keyword evidence="10" id="KW-0234">DNA repair</keyword>
<evidence type="ECO:0000256" key="14">
    <source>
        <dbReference type="ARBA" id="ARBA00048988"/>
    </source>
</evidence>
<feature type="domain" description="UvrD-like helicase ATP-binding" evidence="16">
    <location>
        <begin position="20"/>
        <end position="321"/>
    </location>
</feature>
<dbReference type="PROSITE" id="PS51217">
    <property type="entry name" value="UVRD_HELICASE_CTER"/>
    <property type="match status" value="1"/>
</dbReference>
<dbReference type="Gene3D" id="1.10.10.160">
    <property type="match status" value="1"/>
</dbReference>
<keyword evidence="7" id="KW-0269">Exonuclease</keyword>
<evidence type="ECO:0000256" key="15">
    <source>
        <dbReference type="PROSITE-ProRule" id="PRU00560"/>
    </source>
</evidence>
<evidence type="ECO:0000259" key="16">
    <source>
        <dbReference type="PROSITE" id="PS51198"/>
    </source>
</evidence>
<evidence type="ECO:0000256" key="8">
    <source>
        <dbReference type="ARBA" id="ARBA00022840"/>
    </source>
</evidence>
<keyword evidence="5 15" id="KW-0378">Hydrolase</keyword>
<name>A0ABN3J1D0_9ACTN</name>
<dbReference type="InterPro" id="IPR014017">
    <property type="entry name" value="DNA_helicase_UvrD-like_C"/>
</dbReference>
<dbReference type="Pfam" id="PF12705">
    <property type="entry name" value="PDDEXK_1"/>
    <property type="match status" value="1"/>
</dbReference>
<evidence type="ECO:0000259" key="17">
    <source>
        <dbReference type="PROSITE" id="PS51217"/>
    </source>
</evidence>
<evidence type="ECO:0000256" key="6">
    <source>
        <dbReference type="ARBA" id="ARBA00022806"/>
    </source>
</evidence>
<keyword evidence="19" id="KW-1185">Reference proteome</keyword>
<dbReference type="CDD" id="cd17932">
    <property type="entry name" value="DEXQc_UvrD"/>
    <property type="match status" value="1"/>
</dbReference>
<organism evidence="18 19">
    <name type="scientific">Actinomadura vinacea</name>
    <dbReference type="NCBI Taxonomy" id="115336"/>
    <lineage>
        <taxon>Bacteria</taxon>
        <taxon>Bacillati</taxon>
        <taxon>Actinomycetota</taxon>
        <taxon>Actinomycetes</taxon>
        <taxon>Streptosporangiales</taxon>
        <taxon>Thermomonosporaceae</taxon>
        <taxon>Actinomadura</taxon>
    </lineage>
</organism>
<dbReference type="InterPro" id="IPR027417">
    <property type="entry name" value="P-loop_NTPase"/>
</dbReference>
<comment type="similarity">
    <text evidence="1">Belongs to the helicase family. UvrD subfamily.</text>
</comment>
<dbReference type="EMBL" id="BAAARW010000012">
    <property type="protein sequence ID" value="GAA2419906.1"/>
    <property type="molecule type" value="Genomic_DNA"/>
</dbReference>
<protein>
    <recommendedName>
        <fullName evidence="13">DNA 3'-5' helicase</fullName>
        <ecNumber evidence="13">5.6.2.4</ecNumber>
    </recommendedName>
</protein>
<dbReference type="Pfam" id="PF13361">
    <property type="entry name" value="UvrD_C"/>
    <property type="match status" value="1"/>
</dbReference>
<keyword evidence="4" id="KW-0227">DNA damage</keyword>
<accession>A0ABN3J1D0</accession>
<dbReference type="GO" id="GO:0004386">
    <property type="term" value="F:helicase activity"/>
    <property type="evidence" value="ECO:0007669"/>
    <property type="project" value="UniProtKB-KW"/>
</dbReference>
<dbReference type="Gene3D" id="1.10.486.10">
    <property type="entry name" value="PCRA, domain 4"/>
    <property type="match status" value="1"/>
</dbReference>
<gene>
    <name evidence="18" type="ORF">GCM10010191_33820</name>
</gene>
<dbReference type="PANTHER" id="PTHR11070">
    <property type="entry name" value="UVRD / RECB / PCRA DNA HELICASE FAMILY MEMBER"/>
    <property type="match status" value="1"/>
</dbReference>
<evidence type="ECO:0000256" key="11">
    <source>
        <dbReference type="ARBA" id="ARBA00023235"/>
    </source>
</evidence>
<evidence type="ECO:0000313" key="19">
    <source>
        <dbReference type="Proteomes" id="UP001501231"/>
    </source>
</evidence>
<keyword evidence="2" id="KW-0540">Nuclease</keyword>
<dbReference type="Gene3D" id="3.90.320.10">
    <property type="match status" value="1"/>
</dbReference>
<dbReference type="InterPro" id="IPR011604">
    <property type="entry name" value="PDDEXK-like_dom_sf"/>
</dbReference>
<reference evidence="18 19" key="1">
    <citation type="journal article" date="2019" name="Int. J. Syst. Evol. Microbiol.">
        <title>The Global Catalogue of Microorganisms (GCM) 10K type strain sequencing project: providing services to taxonomists for standard genome sequencing and annotation.</title>
        <authorList>
            <consortium name="The Broad Institute Genomics Platform"/>
            <consortium name="The Broad Institute Genome Sequencing Center for Infectious Disease"/>
            <person name="Wu L."/>
            <person name="Ma J."/>
        </authorList>
    </citation>
    <scope>NUCLEOTIDE SEQUENCE [LARGE SCALE GENOMIC DNA]</scope>
    <source>
        <strain evidence="18 19">JCM 3325</strain>
    </source>
</reference>
<dbReference type="InterPro" id="IPR000212">
    <property type="entry name" value="DNA_helicase_UvrD/REP"/>
</dbReference>
<feature type="binding site" evidence="15">
    <location>
        <begin position="41"/>
        <end position="48"/>
    </location>
    <ligand>
        <name>ATP</name>
        <dbReference type="ChEBI" id="CHEBI:30616"/>
    </ligand>
</feature>
<dbReference type="PROSITE" id="PS51198">
    <property type="entry name" value="UVRD_HELICASE_ATP_BIND"/>
    <property type="match status" value="1"/>
</dbReference>
<evidence type="ECO:0000256" key="3">
    <source>
        <dbReference type="ARBA" id="ARBA00022741"/>
    </source>
</evidence>
<dbReference type="Proteomes" id="UP001501231">
    <property type="component" value="Unassembled WGS sequence"/>
</dbReference>
<comment type="caution">
    <text evidence="18">The sequence shown here is derived from an EMBL/GenBank/DDBJ whole genome shotgun (WGS) entry which is preliminary data.</text>
</comment>